<dbReference type="CDD" id="cd07035">
    <property type="entry name" value="TPP_PYR_POX_like"/>
    <property type="match status" value="1"/>
</dbReference>
<dbReference type="Pfam" id="PF02775">
    <property type="entry name" value="TPP_enzyme_C"/>
    <property type="match status" value="1"/>
</dbReference>
<dbReference type="SUPFAM" id="SSF52518">
    <property type="entry name" value="Thiamin diphosphate-binding fold (THDP-binding)"/>
    <property type="match status" value="2"/>
</dbReference>
<organism evidence="11 12">
    <name type="scientific">Paraconexibacter antarcticus</name>
    <dbReference type="NCBI Taxonomy" id="2949664"/>
    <lineage>
        <taxon>Bacteria</taxon>
        <taxon>Bacillati</taxon>
        <taxon>Actinomycetota</taxon>
        <taxon>Thermoleophilia</taxon>
        <taxon>Solirubrobacterales</taxon>
        <taxon>Paraconexibacteraceae</taxon>
        <taxon>Paraconexibacter</taxon>
    </lineage>
</organism>
<evidence type="ECO:0000256" key="3">
    <source>
        <dbReference type="ARBA" id="ARBA00007812"/>
    </source>
</evidence>
<evidence type="ECO:0000256" key="5">
    <source>
        <dbReference type="ARBA" id="ARBA00023052"/>
    </source>
</evidence>
<dbReference type="Gene3D" id="3.40.50.970">
    <property type="match status" value="2"/>
</dbReference>
<evidence type="ECO:0000256" key="6">
    <source>
        <dbReference type="RuleBase" id="RU362132"/>
    </source>
</evidence>
<dbReference type="Proteomes" id="UP001056035">
    <property type="component" value="Chromosome"/>
</dbReference>
<reference evidence="11 12" key="1">
    <citation type="submission" date="2022-06" db="EMBL/GenBank/DDBJ databases">
        <title>Paraconexibacter antarcticus.</title>
        <authorList>
            <person name="Kim C.S."/>
        </authorList>
    </citation>
    <scope>NUCLEOTIDE SEQUENCE [LARGE SCALE GENOMIC DNA]</scope>
    <source>
        <strain evidence="11 12">02-257</strain>
    </source>
</reference>
<dbReference type="Pfam" id="PF00205">
    <property type="entry name" value="TPP_enzyme_M"/>
    <property type="match status" value="1"/>
</dbReference>
<dbReference type="PANTHER" id="PTHR18968:SF166">
    <property type="entry name" value="2-HYDROXYACYL-COA LYASE 2"/>
    <property type="match status" value="1"/>
</dbReference>
<feature type="domain" description="Thiamine pyrophosphate enzyme central" evidence="8">
    <location>
        <begin position="200"/>
        <end position="327"/>
    </location>
</feature>
<evidence type="ECO:0000256" key="2">
    <source>
        <dbReference type="ARBA" id="ARBA00001964"/>
    </source>
</evidence>
<dbReference type="EC" id="2.2.1.6" evidence="11"/>
<evidence type="ECO:0000313" key="11">
    <source>
        <dbReference type="EMBL" id="UTI65270.1"/>
    </source>
</evidence>
<protein>
    <submittedName>
        <fullName evidence="11">Acetolactate synthase</fullName>
        <ecNumber evidence="11">2.2.1.6</ecNumber>
    </submittedName>
</protein>
<evidence type="ECO:0000259" key="10">
    <source>
        <dbReference type="Pfam" id="PF02776"/>
    </source>
</evidence>
<feature type="region of interest" description="Disordered" evidence="7">
    <location>
        <begin position="168"/>
        <end position="198"/>
    </location>
</feature>
<name>A0ABY5DTB6_9ACTN</name>
<dbReference type="InterPro" id="IPR012001">
    <property type="entry name" value="Thiamin_PyroP_enz_TPP-bd_dom"/>
</dbReference>
<evidence type="ECO:0000256" key="7">
    <source>
        <dbReference type="SAM" id="MobiDB-lite"/>
    </source>
</evidence>
<comment type="cofactor">
    <cofactor evidence="2">
        <name>thiamine diphosphate</name>
        <dbReference type="ChEBI" id="CHEBI:58937"/>
    </cofactor>
</comment>
<dbReference type="NCBIfam" id="NF004516">
    <property type="entry name" value="PRK05858.1"/>
    <property type="match status" value="1"/>
</dbReference>
<dbReference type="RefSeq" id="WP_254571956.1">
    <property type="nucleotide sequence ID" value="NZ_CP098502.1"/>
</dbReference>
<feature type="domain" description="Thiamine pyrophosphate enzyme N-terminal TPP-binding" evidence="10">
    <location>
        <begin position="13"/>
        <end position="126"/>
    </location>
</feature>
<dbReference type="InterPro" id="IPR029061">
    <property type="entry name" value="THDP-binding"/>
</dbReference>
<dbReference type="CDD" id="cd02004">
    <property type="entry name" value="TPP_BZL_OCoD_HPCL"/>
    <property type="match status" value="1"/>
</dbReference>
<dbReference type="InterPro" id="IPR000399">
    <property type="entry name" value="TPP-bd_CS"/>
</dbReference>
<dbReference type="Pfam" id="PF02776">
    <property type="entry name" value="TPP_enzyme_N"/>
    <property type="match status" value="1"/>
</dbReference>
<evidence type="ECO:0000259" key="8">
    <source>
        <dbReference type="Pfam" id="PF00205"/>
    </source>
</evidence>
<dbReference type="SUPFAM" id="SSF52467">
    <property type="entry name" value="DHS-like NAD/FAD-binding domain"/>
    <property type="match status" value="1"/>
</dbReference>
<proteinExistence type="inferred from homology"/>
<comment type="similarity">
    <text evidence="3 6">Belongs to the TPP enzyme family.</text>
</comment>
<dbReference type="PROSITE" id="PS00187">
    <property type="entry name" value="TPP_ENZYMES"/>
    <property type="match status" value="1"/>
</dbReference>
<dbReference type="InterPro" id="IPR029035">
    <property type="entry name" value="DHS-like_NAD/FAD-binding_dom"/>
</dbReference>
<sequence>MSSAETEQTTAVHGGKLIARRLKAHGVTKIFTLSGGHIFPIYDGCRAEGIDIVDTRHEQAATFAAEGWAKVTREVGVAAVTAGPGVTNAMSALGSAQMNQSPIAVLAGRAPALRWGSGSLQEIDHIPFVRPLTKSAQTADSPAEIPGLVDDAIATALAPHSGPTFVDFPMDHVFSEAPDPGTPVAPRDPEGGPEADGGQLDRAIALLRDAERPVVMAGTNLYWGHGEVALLELCEELGVPVFLNGMARGCVPADHRLAFSRARSEGLKGADVAIVIGVPMDFRLAFGGAFGEQTELIVVDRAEAIREHPRQVAAELVGSIAGTLRALTAGAKGAQDTSAWVARLRASETEKRAAEAAELTDGRSPLHPMRLYKELAEVVDRDAIIIGDGGDFVSYAGKVIDSYEPGCWMDPGPFGCLGSGPGYALAAKLARPDKQVVLMLGDGAFGFGGMEYDTLARHGVNVVGVMGNNGIWALEKHPMEFLYGYSVAAELTPRTRYDLVVEALGGHGELVEDPDAVKGALHRAFEAGKPALVNVLTDPSVAYPRRSNLA</sequence>
<evidence type="ECO:0000256" key="4">
    <source>
        <dbReference type="ARBA" id="ARBA00022723"/>
    </source>
</evidence>
<dbReference type="InterPro" id="IPR012000">
    <property type="entry name" value="Thiamin_PyroP_enz_cen_dom"/>
</dbReference>
<evidence type="ECO:0000256" key="1">
    <source>
        <dbReference type="ARBA" id="ARBA00001946"/>
    </source>
</evidence>
<dbReference type="EMBL" id="CP098502">
    <property type="protein sequence ID" value="UTI65270.1"/>
    <property type="molecule type" value="Genomic_DNA"/>
</dbReference>
<dbReference type="InterPro" id="IPR045229">
    <property type="entry name" value="TPP_enz"/>
</dbReference>
<evidence type="ECO:0000259" key="9">
    <source>
        <dbReference type="Pfam" id="PF02775"/>
    </source>
</evidence>
<keyword evidence="4" id="KW-0479">Metal-binding</keyword>
<dbReference type="InterPro" id="IPR011766">
    <property type="entry name" value="TPP_enzyme_TPP-bd"/>
</dbReference>
<keyword evidence="12" id="KW-1185">Reference proteome</keyword>
<accession>A0ABY5DTB6</accession>
<comment type="cofactor">
    <cofactor evidence="1">
        <name>Mg(2+)</name>
        <dbReference type="ChEBI" id="CHEBI:18420"/>
    </cofactor>
</comment>
<dbReference type="PANTHER" id="PTHR18968">
    <property type="entry name" value="THIAMINE PYROPHOSPHATE ENZYMES"/>
    <property type="match status" value="1"/>
</dbReference>
<keyword evidence="11" id="KW-0808">Transferase</keyword>
<dbReference type="Gene3D" id="3.40.50.1220">
    <property type="entry name" value="TPP-binding domain"/>
    <property type="match status" value="1"/>
</dbReference>
<evidence type="ECO:0000313" key="12">
    <source>
        <dbReference type="Proteomes" id="UP001056035"/>
    </source>
</evidence>
<keyword evidence="5 6" id="KW-0786">Thiamine pyrophosphate</keyword>
<gene>
    <name evidence="11" type="ORF">NBH00_03430</name>
</gene>
<dbReference type="GO" id="GO:0003984">
    <property type="term" value="F:acetolactate synthase activity"/>
    <property type="evidence" value="ECO:0007669"/>
    <property type="project" value="UniProtKB-EC"/>
</dbReference>
<feature type="domain" description="Thiamine pyrophosphate enzyme TPP-binding" evidence="9">
    <location>
        <begin position="388"/>
        <end position="535"/>
    </location>
</feature>